<protein>
    <submittedName>
        <fullName evidence="3">Coiled-coil domain-containing protein</fullName>
    </submittedName>
</protein>
<feature type="chain" id="PRO_5045379154" evidence="2">
    <location>
        <begin position="34"/>
        <end position="151"/>
    </location>
</feature>
<keyword evidence="2" id="KW-0732">Signal</keyword>
<gene>
    <name evidence="3" type="ORF">ACFQ1S_46755</name>
</gene>
<dbReference type="Proteomes" id="UP001597045">
    <property type="component" value="Unassembled WGS sequence"/>
</dbReference>
<name>A0ABW3MQP5_9PSEU</name>
<evidence type="ECO:0000256" key="1">
    <source>
        <dbReference type="SAM" id="MobiDB-lite"/>
    </source>
</evidence>
<evidence type="ECO:0000313" key="3">
    <source>
        <dbReference type="EMBL" id="MFD1052572.1"/>
    </source>
</evidence>
<dbReference type="EMBL" id="JBHTIS010004539">
    <property type="protein sequence ID" value="MFD1052572.1"/>
    <property type="molecule type" value="Genomic_DNA"/>
</dbReference>
<sequence>MASQRLKRGMRGALTASAIAAAVCTTSPIPALAQPAQNNDSDSVKKYKELTDKADQLNEDYLKATDDLKAKQGELDKATNDLNSASQAKTQAKATEGEFRDQVDKLSDASFKGARFNKLSALLTGTSAEDFLDRSTALDVLAADNNKALTE</sequence>
<feature type="compositionally biased region" description="Polar residues" evidence="1">
    <location>
        <begin position="80"/>
        <end position="93"/>
    </location>
</feature>
<feature type="non-terminal residue" evidence="3">
    <location>
        <position position="151"/>
    </location>
</feature>
<evidence type="ECO:0000313" key="4">
    <source>
        <dbReference type="Proteomes" id="UP001597045"/>
    </source>
</evidence>
<evidence type="ECO:0000256" key="2">
    <source>
        <dbReference type="SAM" id="SignalP"/>
    </source>
</evidence>
<comment type="caution">
    <text evidence="3">The sequence shown here is derived from an EMBL/GenBank/DDBJ whole genome shotgun (WGS) entry which is preliminary data.</text>
</comment>
<keyword evidence="4" id="KW-1185">Reference proteome</keyword>
<feature type="signal peptide" evidence="2">
    <location>
        <begin position="1"/>
        <end position="33"/>
    </location>
</feature>
<proteinExistence type="predicted"/>
<accession>A0ABW3MQP5</accession>
<feature type="region of interest" description="Disordered" evidence="1">
    <location>
        <begin position="76"/>
        <end position="96"/>
    </location>
</feature>
<reference evidence="4" key="1">
    <citation type="journal article" date="2019" name="Int. J. Syst. Evol. Microbiol.">
        <title>The Global Catalogue of Microorganisms (GCM) 10K type strain sequencing project: providing services to taxonomists for standard genome sequencing and annotation.</title>
        <authorList>
            <consortium name="The Broad Institute Genomics Platform"/>
            <consortium name="The Broad Institute Genome Sequencing Center for Infectious Disease"/>
            <person name="Wu L."/>
            <person name="Ma J."/>
        </authorList>
    </citation>
    <scope>NUCLEOTIDE SEQUENCE [LARGE SCALE GENOMIC DNA]</scope>
    <source>
        <strain evidence="4">JCM 31486</strain>
    </source>
</reference>
<organism evidence="3 4">
    <name type="scientific">Kibdelosporangium lantanae</name>
    <dbReference type="NCBI Taxonomy" id="1497396"/>
    <lineage>
        <taxon>Bacteria</taxon>
        <taxon>Bacillati</taxon>
        <taxon>Actinomycetota</taxon>
        <taxon>Actinomycetes</taxon>
        <taxon>Pseudonocardiales</taxon>
        <taxon>Pseudonocardiaceae</taxon>
        <taxon>Kibdelosporangium</taxon>
    </lineage>
</organism>